<dbReference type="AlphaFoldDB" id="A0A382FHE0"/>
<evidence type="ECO:0000256" key="8">
    <source>
        <dbReference type="ARBA" id="ARBA00023114"/>
    </source>
</evidence>
<protein>
    <recommendedName>
        <fullName evidence="11">Porin domain-containing protein</fullName>
    </recommendedName>
</protein>
<dbReference type="GO" id="GO:0006811">
    <property type="term" value="P:monoatomic ion transport"/>
    <property type="evidence" value="ECO:0007669"/>
    <property type="project" value="UniProtKB-KW"/>
</dbReference>
<dbReference type="InterPro" id="IPR050298">
    <property type="entry name" value="Gram-neg_bact_OMP"/>
</dbReference>
<evidence type="ECO:0000256" key="5">
    <source>
        <dbReference type="ARBA" id="ARBA00022692"/>
    </source>
</evidence>
<dbReference type="SUPFAM" id="SSF56935">
    <property type="entry name" value="Porins"/>
    <property type="match status" value="1"/>
</dbReference>
<evidence type="ECO:0000256" key="9">
    <source>
        <dbReference type="ARBA" id="ARBA00023136"/>
    </source>
</evidence>
<comment type="subunit">
    <text evidence="2">Homotrimer.</text>
</comment>
<evidence type="ECO:0000256" key="6">
    <source>
        <dbReference type="ARBA" id="ARBA00022729"/>
    </source>
</evidence>
<gene>
    <name evidence="12" type="ORF">METZ01_LOCUS215350</name>
</gene>
<dbReference type="PANTHER" id="PTHR34501:SF9">
    <property type="entry name" value="MAJOR OUTER MEMBRANE PROTEIN P.IA"/>
    <property type="match status" value="1"/>
</dbReference>
<evidence type="ECO:0000256" key="3">
    <source>
        <dbReference type="ARBA" id="ARBA00022448"/>
    </source>
</evidence>
<name>A0A382FHE0_9ZZZZ</name>
<sequence>MNLKILYCFTVLFFSLSLPAETTFYGKLGITAENENNNVTSESDLVSNSSRIGFKGDLNTGSNLSLIYQLEYELDPVDGKADESKERTLKQRNTFVGIKGSLGTLFLGTHDTAFKESQEKIDLFNDLASDIKNILEGENRLSELVGFTTPVFGKNFSATFNLIKENDGLGDSSSFSLKYKTSNIYAALALDSEVQGYNSYRVLLQIPFNKAQLGLMFQTSKEVNTGNKEEGYVMSLSRKITNNGIFKLQLAESDIKLDSGKQTTFGYDRELSKKAKIIIFYTDLSSSKVEKEKNITGVGFELKF</sequence>
<evidence type="ECO:0000256" key="4">
    <source>
        <dbReference type="ARBA" id="ARBA00022452"/>
    </source>
</evidence>
<comment type="subcellular location">
    <subcellularLocation>
        <location evidence="1">Membrane</location>
        <topology evidence="1">Multi-pass membrane protein</topology>
    </subcellularLocation>
</comment>
<dbReference type="PANTHER" id="PTHR34501">
    <property type="entry name" value="PROTEIN YDDL-RELATED"/>
    <property type="match status" value="1"/>
</dbReference>
<dbReference type="InterPro" id="IPR033900">
    <property type="entry name" value="Gram_neg_porin_domain"/>
</dbReference>
<keyword evidence="6" id="KW-0732">Signal</keyword>
<evidence type="ECO:0000256" key="10">
    <source>
        <dbReference type="ARBA" id="ARBA00023237"/>
    </source>
</evidence>
<reference evidence="12" key="1">
    <citation type="submission" date="2018-05" db="EMBL/GenBank/DDBJ databases">
        <authorList>
            <person name="Lanie J.A."/>
            <person name="Ng W.-L."/>
            <person name="Kazmierczak K.M."/>
            <person name="Andrzejewski T.M."/>
            <person name="Davidsen T.M."/>
            <person name="Wayne K.J."/>
            <person name="Tettelin H."/>
            <person name="Glass J.I."/>
            <person name="Rusch D."/>
            <person name="Podicherti R."/>
            <person name="Tsui H.-C.T."/>
            <person name="Winkler M.E."/>
        </authorList>
    </citation>
    <scope>NUCLEOTIDE SEQUENCE</scope>
</reference>
<feature type="domain" description="Porin" evidence="11">
    <location>
        <begin position="15"/>
        <end position="284"/>
    </location>
</feature>
<keyword evidence="10" id="KW-0998">Cell outer membrane</keyword>
<dbReference type="Gene3D" id="2.40.160.10">
    <property type="entry name" value="Porin"/>
    <property type="match status" value="1"/>
</dbReference>
<evidence type="ECO:0000313" key="12">
    <source>
        <dbReference type="EMBL" id="SVB62496.1"/>
    </source>
</evidence>
<keyword evidence="5" id="KW-0812">Transmembrane</keyword>
<keyword evidence="8" id="KW-0626">Porin</keyword>
<evidence type="ECO:0000256" key="1">
    <source>
        <dbReference type="ARBA" id="ARBA00004141"/>
    </source>
</evidence>
<keyword evidence="7" id="KW-0406">Ion transport</keyword>
<dbReference type="InterPro" id="IPR023614">
    <property type="entry name" value="Porin_dom_sf"/>
</dbReference>
<evidence type="ECO:0000259" key="11">
    <source>
        <dbReference type="Pfam" id="PF13609"/>
    </source>
</evidence>
<evidence type="ECO:0000256" key="7">
    <source>
        <dbReference type="ARBA" id="ARBA00023065"/>
    </source>
</evidence>
<keyword evidence="4" id="KW-1134">Transmembrane beta strand</keyword>
<accession>A0A382FHE0</accession>
<dbReference type="EMBL" id="UINC01050026">
    <property type="protein sequence ID" value="SVB62496.1"/>
    <property type="molecule type" value="Genomic_DNA"/>
</dbReference>
<organism evidence="12">
    <name type="scientific">marine metagenome</name>
    <dbReference type="NCBI Taxonomy" id="408172"/>
    <lineage>
        <taxon>unclassified sequences</taxon>
        <taxon>metagenomes</taxon>
        <taxon>ecological metagenomes</taxon>
    </lineage>
</organism>
<dbReference type="GO" id="GO:0046930">
    <property type="term" value="C:pore complex"/>
    <property type="evidence" value="ECO:0007669"/>
    <property type="project" value="UniProtKB-KW"/>
</dbReference>
<dbReference type="Pfam" id="PF13609">
    <property type="entry name" value="Porin_4"/>
    <property type="match status" value="1"/>
</dbReference>
<evidence type="ECO:0000256" key="2">
    <source>
        <dbReference type="ARBA" id="ARBA00011233"/>
    </source>
</evidence>
<keyword evidence="3" id="KW-0813">Transport</keyword>
<dbReference type="GO" id="GO:0015288">
    <property type="term" value="F:porin activity"/>
    <property type="evidence" value="ECO:0007669"/>
    <property type="project" value="UniProtKB-KW"/>
</dbReference>
<dbReference type="CDD" id="cd00342">
    <property type="entry name" value="gram_neg_porins"/>
    <property type="match status" value="1"/>
</dbReference>
<proteinExistence type="predicted"/>
<keyword evidence="9" id="KW-0472">Membrane</keyword>